<comment type="caution">
    <text evidence="1">The sequence shown here is derived from an EMBL/GenBank/DDBJ whole genome shotgun (WGS) entry which is preliminary data.</text>
</comment>
<accession>X1H4P9</accession>
<evidence type="ECO:0000313" key="1">
    <source>
        <dbReference type="EMBL" id="GAH40268.1"/>
    </source>
</evidence>
<dbReference type="EMBL" id="BARU01009684">
    <property type="protein sequence ID" value="GAH40268.1"/>
    <property type="molecule type" value="Genomic_DNA"/>
</dbReference>
<protein>
    <submittedName>
        <fullName evidence="1">Uncharacterized protein</fullName>
    </submittedName>
</protein>
<reference evidence="1" key="1">
    <citation type="journal article" date="2014" name="Front. Microbiol.">
        <title>High frequency of phylogenetically diverse reductive dehalogenase-homologous genes in deep subseafloor sedimentary metagenomes.</title>
        <authorList>
            <person name="Kawai M."/>
            <person name="Futagami T."/>
            <person name="Toyoda A."/>
            <person name="Takaki Y."/>
            <person name="Nishi S."/>
            <person name="Hori S."/>
            <person name="Arai W."/>
            <person name="Tsubouchi T."/>
            <person name="Morono Y."/>
            <person name="Uchiyama I."/>
            <person name="Ito T."/>
            <person name="Fujiyama A."/>
            <person name="Inagaki F."/>
            <person name="Takami H."/>
        </authorList>
    </citation>
    <scope>NUCLEOTIDE SEQUENCE</scope>
    <source>
        <strain evidence="1">Expedition CK06-06</strain>
    </source>
</reference>
<name>X1H4P9_9ZZZZ</name>
<dbReference type="AlphaFoldDB" id="X1H4P9"/>
<sequence>MKYPTLDFLRKLSVKQKRNMFIWVNEQPVSLYICEVEIKQSTKLSKIMTKEIMGRK</sequence>
<proteinExistence type="predicted"/>
<gene>
    <name evidence="1" type="ORF">S03H2_18643</name>
</gene>
<organism evidence="1">
    <name type="scientific">marine sediment metagenome</name>
    <dbReference type="NCBI Taxonomy" id="412755"/>
    <lineage>
        <taxon>unclassified sequences</taxon>
        <taxon>metagenomes</taxon>
        <taxon>ecological metagenomes</taxon>
    </lineage>
</organism>